<organism evidence="1 4">
    <name type="scientific">Poseidonibacter ostreae</name>
    <dbReference type="NCBI Taxonomy" id="2654171"/>
    <lineage>
        <taxon>Bacteria</taxon>
        <taxon>Pseudomonadati</taxon>
        <taxon>Campylobacterota</taxon>
        <taxon>Epsilonproteobacteria</taxon>
        <taxon>Campylobacterales</taxon>
        <taxon>Arcobacteraceae</taxon>
        <taxon>Poseidonibacter</taxon>
    </lineage>
</organism>
<proteinExistence type="predicted"/>
<evidence type="ECO:0000313" key="1">
    <source>
        <dbReference type="EMBL" id="KAB7891024.1"/>
    </source>
</evidence>
<reference evidence="3 4" key="1">
    <citation type="submission" date="2019-10" db="EMBL/GenBank/DDBJ databases">
        <title>Poseidonibacter ostreae sp. nov., isolated from the gut of the Ostrea denselamellosa.</title>
        <authorList>
            <person name="Choi A."/>
        </authorList>
    </citation>
    <scope>NUCLEOTIDE SEQUENCE [LARGE SCALE GENOMIC DNA]</scope>
    <source>
        <strain evidence="1 4">SJOD-M-33</strain>
        <strain evidence="2 3">SJOD-M-5</strain>
    </source>
</reference>
<dbReference type="AlphaFoldDB" id="A0A6L4WWM4"/>
<dbReference type="Proteomes" id="UP000472839">
    <property type="component" value="Unassembled WGS sequence"/>
</dbReference>
<name>A0A6L4WWM4_9BACT</name>
<evidence type="ECO:0000313" key="2">
    <source>
        <dbReference type="EMBL" id="KAB7892748.1"/>
    </source>
</evidence>
<dbReference type="RefSeq" id="WP_152187544.1">
    <property type="nucleotide sequence ID" value="NZ_WFKI01000019.1"/>
</dbReference>
<dbReference type="EMBL" id="WFKK01000002">
    <property type="protein sequence ID" value="KAB7891024.1"/>
    <property type="molecule type" value="Genomic_DNA"/>
</dbReference>
<evidence type="ECO:0000313" key="4">
    <source>
        <dbReference type="Proteomes" id="UP000472839"/>
    </source>
</evidence>
<keyword evidence="3" id="KW-1185">Reference proteome</keyword>
<accession>A0A6L4WWM4</accession>
<protein>
    <submittedName>
        <fullName evidence="1">Uncharacterized protein</fullName>
    </submittedName>
</protein>
<comment type="caution">
    <text evidence="1">The sequence shown here is derived from an EMBL/GenBank/DDBJ whole genome shotgun (WGS) entry which is preliminary data.</text>
</comment>
<evidence type="ECO:0000313" key="3">
    <source>
        <dbReference type="Proteomes" id="UP000461010"/>
    </source>
</evidence>
<dbReference type="Proteomes" id="UP000461010">
    <property type="component" value="Unassembled WGS sequence"/>
</dbReference>
<sequence>MDQDKQFKLALNQCKTINLKKMKIDTFLLVIHFLLKDYKKIDPNKTTNPTTICASKEEILFINNSVANLKSYLENNIIISDTLFSIFKEQNKSLIFDKLSRNLEPMKIYYKYLINTFSSRLKNGSDWIPELLAFSLIYNYKKEHNKSFLSYPELEKLPIEKIVNIYNKNNLELKKRISQKNGTSVWKIKTNIDEMYNVSELMVMKYLNYTYKINPSRKSKIRDKRKKH</sequence>
<gene>
    <name evidence="2" type="ORF">GBG18_00980</name>
    <name evidence="1" type="ORF">GBG19_01270</name>
</gene>
<dbReference type="EMBL" id="WFKJ01000002">
    <property type="protein sequence ID" value="KAB7892748.1"/>
    <property type="molecule type" value="Genomic_DNA"/>
</dbReference>